<accession>A0A2U2N9H8</accession>
<dbReference type="AlphaFoldDB" id="A0A2U2N9H8"/>
<dbReference type="PANTHER" id="PTHR34309:SF10">
    <property type="entry name" value="SLR1406 PROTEIN"/>
    <property type="match status" value="1"/>
</dbReference>
<dbReference type="InterPro" id="IPR052517">
    <property type="entry name" value="GlcG_carb_metab_protein"/>
</dbReference>
<sequence>MAGAVYRHRVALSRQVGRTIVDGALARARAGGLQPVTVVVLDGGGNLVAAEREDGCGPLRFPVAAGKAQAALGTGTASRVVGARNEARPAFLAAVAATAPDGFVAVAGGVLVLDGEGLVIGAVGVSGDSSDNDEVAAAAGIEAAGLTPGIEP</sequence>
<dbReference type="Proteomes" id="UP000245474">
    <property type="component" value="Unassembled WGS sequence"/>
</dbReference>
<name>A0A2U2N9H8_9GAMM</name>
<dbReference type="SUPFAM" id="SSF143744">
    <property type="entry name" value="GlcG-like"/>
    <property type="match status" value="1"/>
</dbReference>
<dbReference type="InterPro" id="IPR005624">
    <property type="entry name" value="PduO/GlcC-like"/>
</dbReference>
<protein>
    <submittedName>
        <fullName evidence="1">GlcG protein</fullName>
    </submittedName>
</protein>
<evidence type="ECO:0000313" key="1">
    <source>
        <dbReference type="EMBL" id="PWG65748.1"/>
    </source>
</evidence>
<keyword evidence="2" id="KW-1185">Reference proteome</keyword>
<evidence type="ECO:0000313" key="2">
    <source>
        <dbReference type="Proteomes" id="UP000245474"/>
    </source>
</evidence>
<comment type="caution">
    <text evidence="1">The sequence shown here is derived from an EMBL/GenBank/DDBJ whole genome shotgun (WGS) entry which is preliminary data.</text>
</comment>
<proteinExistence type="predicted"/>
<dbReference type="RefSeq" id="WP_109675075.1">
    <property type="nucleotide sequence ID" value="NZ_CP086615.1"/>
</dbReference>
<reference evidence="1 2" key="1">
    <citation type="submission" date="2018-05" db="EMBL/GenBank/DDBJ databases">
        <title>Spiribacter halobius sp. nov., a moderately halophilic bacterium isolated from marine solar saltern.</title>
        <authorList>
            <person name="Zheng W.-S."/>
            <person name="Lu D.-C."/>
            <person name="Du Z.-J."/>
        </authorList>
    </citation>
    <scope>NUCLEOTIDE SEQUENCE [LARGE SCALE GENOMIC DNA]</scope>
    <source>
        <strain evidence="1 2">E85</strain>
    </source>
</reference>
<dbReference type="Pfam" id="PF03928">
    <property type="entry name" value="HbpS-like"/>
    <property type="match status" value="1"/>
</dbReference>
<dbReference type="PANTHER" id="PTHR34309">
    <property type="entry name" value="SLR1406 PROTEIN"/>
    <property type="match status" value="1"/>
</dbReference>
<dbReference type="InterPro" id="IPR038084">
    <property type="entry name" value="PduO/GlcC-like_sf"/>
</dbReference>
<dbReference type="OrthoDB" id="9815788at2"/>
<dbReference type="Gene3D" id="3.30.450.150">
    <property type="entry name" value="Haem-degrading domain"/>
    <property type="match status" value="1"/>
</dbReference>
<gene>
    <name evidence="1" type="ORF">DEM34_00300</name>
</gene>
<organism evidence="1 2">
    <name type="scientific">Sediminicurvatus halobius</name>
    <dbReference type="NCBI Taxonomy" id="2182432"/>
    <lineage>
        <taxon>Bacteria</taxon>
        <taxon>Pseudomonadati</taxon>
        <taxon>Pseudomonadota</taxon>
        <taxon>Gammaproteobacteria</taxon>
        <taxon>Chromatiales</taxon>
        <taxon>Ectothiorhodospiraceae</taxon>
        <taxon>Sediminicurvatus</taxon>
    </lineage>
</organism>
<dbReference type="EMBL" id="QFFI01000001">
    <property type="protein sequence ID" value="PWG65748.1"/>
    <property type="molecule type" value="Genomic_DNA"/>
</dbReference>